<dbReference type="SMART" id="SM00225">
    <property type="entry name" value="BTB"/>
    <property type="match status" value="1"/>
</dbReference>
<feature type="domain" description="BTB" evidence="3">
    <location>
        <begin position="184"/>
        <end position="251"/>
    </location>
</feature>
<dbReference type="PANTHER" id="PTHR26379:SF180">
    <property type="entry name" value="TRAF TRANSCRIPTION FACTOR"/>
    <property type="match status" value="1"/>
</dbReference>
<comment type="caution">
    <text evidence="4">The sequence shown here is derived from an EMBL/GenBank/DDBJ whole genome shotgun (WGS) entry which is preliminary data.</text>
</comment>
<dbReference type="PROSITE" id="PS50097">
    <property type="entry name" value="BTB"/>
    <property type="match status" value="1"/>
</dbReference>
<name>A0AAD5ZEX9_9POAL</name>
<evidence type="ECO:0000313" key="4">
    <source>
        <dbReference type="EMBL" id="KAJ3696618.1"/>
    </source>
</evidence>
<comment type="pathway">
    <text evidence="1">Protein modification; protein ubiquitination.</text>
</comment>
<keyword evidence="5" id="KW-1185">Reference proteome</keyword>
<dbReference type="InterPro" id="IPR056423">
    <property type="entry name" value="BACK_BPM_SPOP"/>
</dbReference>
<protein>
    <recommendedName>
        <fullName evidence="3">BTB domain-containing protein</fullName>
    </recommendedName>
</protein>
<dbReference type="InterPro" id="IPR000210">
    <property type="entry name" value="BTB/POZ_dom"/>
</dbReference>
<dbReference type="InterPro" id="IPR011333">
    <property type="entry name" value="SKP1/BTB/POZ_sf"/>
</dbReference>
<reference evidence="4 5" key="1">
    <citation type="journal article" date="2022" name="Cell">
        <title>Repeat-based holocentromeres influence genome architecture and karyotype evolution.</title>
        <authorList>
            <person name="Hofstatter P.G."/>
            <person name="Thangavel G."/>
            <person name="Lux T."/>
            <person name="Neumann P."/>
            <person name="Vondrak T."/>
            <person name="Novak P."/>
            <person name="Zhang M."/>
            <person name="Costa L."/>
            <person name="Castellani M."/>
            <person name="Scott A."/>
            <person name="Toegelov H."/>
            <person name="Fuchs J."/>
            <person name="Mata-Sucre Y."/>
            <person name="Dias Y."/>
            <person name="Vanzela A.L.L."/>
            <person name="Huettel B."/>
            <person name="Almeida C.C.S."/>
            <person name="Simkova H."/>
            <person name="Souza G."/>
            <person name="Pedrosa-Harand A."/>
            <person name="Macas J."/>
            <person name="Mayer K.F.X."/>
            <person name="Houben A."/>
            <person name="Marques A."/>
        </authorList>
    </citation>
    <scope>NUCLEOTIDE SEQUENCE [LARGE SCALE GENOMIC DNA]</scope>
    <source>
        <strain evidence="4">RhyTen1mFocal</strain>
    </source>
</reference>
<dbReference type="GO" id="GO:0016567">
    <property type="term" value="P:protein ubiquitination"/>
    <property type="evidence" value="ECO:0007669"/>
    <property type="project" value="InterPro"/>
</dbReference>
<dbReference type="AlphaFoldDB" id="A0AAD5ZEX9"/>
<dbReference type="CDD" id="cd00121">
    <property type="entry name" value="MATH"/>
    <property type="match status" value="1"/>
</dbReference>
<gene>
    <name evidence="4" type="ORF">LUZ61_000323</name>
</gene>
<dbReference type="SUPFAM" id="SSF54695">
    <property type="entry name" value="POZ domain"/>
    <property type="match status" value="1"/>
</dbReference>
<sequence length="351" mass="39626">MSYDEPSKEVSVYKIEGFSTVHHVKIIGYTLAKRFVDTFTEVGKFDLAGHTWAVQYCPNVKYVDSRKHDCIKLSLMLVTEPKVPMVVSCDFTLLSQHGTFPSKSKPLEEIFTKARHACGSNFMETSEFEYYEYSCLKNDSLLVQCSLQVVKPSCTEEPKKLNVVVPPPDLNHHLGCLLESKEGTDVTFHLNKEKFVAHKTVLAARSPVFRAQFFGSMMESKTDSVEIEEMKPKVFEAMLHFIYTETLPPQEDISFEMAQHLLVAADQYGLERLKAICAKLLCAGIDAKTAVTTLAFAVRHSCPQLKAFCVDFVASREMLDSFIASNEFENLVSSYPSVLKEILEKVKKMIV</sequence>
<dbReference type="Gene3D" id="2.60.210.10">
    <property type="entry name" value="Apoptosis, Tumor Necrosis Factor Receptor Associated Protein 2, Chain A"/>
    <property type="match status" value="1"/>
</dbReference>
<dbReference type="InterPro" id="IPR008974">
    <property type="entry name" value="TRAF-like"/>
</dbReference>
<dbReference type="Pfam" id="PF22486">
    <property type="entry name" value="MATH_2"/>
    <property type="match status" value="1"/>
</dbReference>
<evidence type="ECO:0000259" key="3">
    <source>
        <dbReference type="PROSITE" id="PS50097"/>
    </source>
</evidence>
<dbReference type="Gene3D" id="3.30.710.10">
    <property type="entry name" value="Potassium Channel Kv1.1, Chain A"/>
    <property type="match status" value="1"/>
</dbReference>
<dbReference type="SUPFAM" id="SSF49599">
    <property type="entry name" value="TRAF domain-like"/>
    <property type="match status" value="1"/>
</dbReference>
<dbReference type="Pfam" id="PF00651">
    <property type="entry name" value="BTB"/>
    <property type="match status" value="1"/>
</dbReference>
<dbReference type="PANTHER" id="PTHR26379">
    <property type="entry name" value="BTB/POZ AND MATH DOMAIN-CONTAINING PROTEIN 1"/>
    <property type="match status" value="1"/>
</dbReference>
<dbReference type="EMBL" id="JAMRDG010000001">
    <property type="protein sequence ID" value="KAJ3696618.1"/>
    <property type="molecule type" value="Genomic_DNA"/>
</dbReference>
<dbReference type="InterPro" id="IPR002083">
    <property type="entry name" value="MATH/TRAF_dom"/>
</dbReference>
<dbReference type="Pfam" id="PF24570">
    <property type="entry name" value="BACK_BPM_SPOP"/>
    <property type="match status" value="1"/>
</dbReference>
<dbReference type="CDD" id="cd18280">
    <property type="entry name" value="BTB_POZ_BPM_plant"/>
    <property type="match status" value="1"/>
</dbReference>
<evidence type="ECO:0000256" key="1">
    <source>
        <dbReference type="ARBA" id="ARBA00004906"/>
    </source>
</evidence>
<dbReference type="Proteomes" id="UP001210211">
    <property type="component" value="Unassembled WGS sequence"/>
</dbReference>
<comment type="similarity">
    <text evidence="2">Belongs to the Tdpoz family.</text>
</comment>
<evidence type="ECO:0000256" key="2">
    <source>
        <dbReference type="ARBA" id="ARBA00010846"/>
    </source>
</evidence>
<proteinExistence type="inferred from homology"/>
<dbReference type="Gene3D" id="1.25.40.420">
    <property type="match status" value="1"/>
</dbReference>
<evidence type="ECO:0000313" key="5">
    <source>
        <dbReference type="Proteomes" id="UP001210211"/>
    </source>
</evidence>
<organism evidence="4 5">
    <name type="scientific">Rhynchospora tenuis</name>
    <dbReference type="NCBI Taxonomy" id="198213"/>
    <lineage>
        <taxon>Eukaryota</taxon>
        <taxon>Viridiplantae</taxon>
        <taxon>Streptophyta</taxon>
        <taxon>Embryophyta</taxon>
        <taxon>Tracheophyta</taxon>
        <taxon>Spermatophyta</taxon>
        <taxon>Magnoliopsida</taxon>
        <taxon>Liliopsida</taxon>
        <taxon>Poales</taxon>
        <taxon>Cyperaceae</taxon>
        <taxon>Cyperoideae</taxon>
        <taxon>Rhynchosporeae</taxon>
        <taxon>Rhynchospora</taxon>
    </lineage>
</organism>
<accession>A0AAD5ZEX9</accession>
<dbReference type="InterPro" id="IPR045005">
    <property type="entry name" value="BPM1-6"/>
</dbReference>